<dbReference type="FunFam" id="3.40.50.300:FF:000006">
    <property type="entry name" value="DNA-binding transcriptional regulator NtrC"/>
    <property type="match status" value="1"/>
</dbReference>
<evidence type="ECO:0000256" key="7">
    <source>
        <dbReference type="PROSITE-ProRule" id="PRU00169"/>
    </source>
</evidence>
<evidence type="ECO:0000259" key="10">
    <source>
        <dbReference type="PROSITE" id="PS50110"/>
    </source>
</evidence>
<evidence type="ECO:0000313" key="12">
    <source>
        <dbReference type="Proteomes" id="UP000031599"/>
    </source>
</evidence>
<dbReference type="Gene3D" id="1.10.8.60">
    <property type="match status" value="1"/>
</dbReference>
<protein>
    <submittedName>
        <fullName evidence="11">Two component, sigma54 specific, transcriptional regulator, Fis family protein</fullName>
    </submittedName>
</protein>
<dbReference type="PROSITE" id="PS00688">
    <property type="entry name" value="SIGMA54_INTERACT_3"/>
    <property type="match status" value="1"/>
</dbReference>
<dbReference type="InterPro" id="IPR011006">
    <property type="entry name" value="CheY-like_superfamily"/>
</dbReference>
<proteinExistence type="predicted"/>
<dbReference type="AlphaFoldDB" id="A0A0C1Z2W4"/>
<feature type="domain" description="Response regulatory" evidence="10">
    <location>
        <begin position="16"/>
        <end position="147"/>
    </location>
</feature>
<dbReference type="EMBL" id="JMCC02000172">
    <property type="protein sequence ID" value="KIG11859.1"/>
    <property type="molecule type" value="Genomic_DNA"/>
</dbReference>
<keyword evidence="2" id="KW-0547">Nucleotide-binding</keyword>
<dbReference type="InterPro" id="IPR009057">
    <property type="entry name" value="Homeodomain-like_sf"/>
</dbReference>
<feature type="domain" description="Sigma-54 factor interaction" evidence="9">
    <location>
        <begin position="167"/>
        <end position="396"/>
    </location>
</feature>
<evidence type="ECO:0000256" key="6">
    <source>
        <dbReference type="ARBA" id="ARBA00023163"/>
    </source>
</evidence>
<dbReference type="SUPFAM" id="SSF46689">
    <property type="entry name" value="Homeodomain-like"/>
    <property type="match status" value="1"/>
</dbReference>
<keyword evidence="4" id="KW-0805">Transcription regulation</keyword>
<comment type="caution">
    <text evidence="11">The sequence shown here is derived from an EMBL/GenBank/DDBJ whole genome shotgun (WGS) entry which is preliminary data.</text>
</comment>
<dbReference type="Pfam" id="PF02954">
    <property type="entry name" value="HTH_8"/>
    <property type="match status" value="1"/>
</dbReference>
<dbReference type="GO" id="GO:0006355">
    <property type="term" value="P:regulation of DNA-templated transcription"/>
    <property type="evidence" value="ECO:0007669"/>
    <property type="project" value="InterPro"/>
</dbReference>
<dbReference type="PRINTS" id="PR01590">
    <property type="entry name" value="HTHFIS"/>
</dbReference>
<keyword evidence="5" id="KW-0238">DNA-binding</keyword>
<dbReference type="Gene3D" id="3.40.50.300">
    <property type="entry name" value="P-loop containing nucleotide triphosphate hydrolases"/>
    <property type="match status" value="1"/>
</dbReference>
<dbReference type="PROSITE" id="PS00675">
    <property type="entry name" value="SIGMA54_INTERACT_1"/>
    <property type="match status" value="1"/>
</dbReference>
<dbReference type="InterPro" id="IPR027417">
    <property type="entry name" value="P-loop_NTPase"/>
</dbReference>
<evidence type="ECO:0000256" key="2">
    <source>
        <dbReference type="ARBA" id="ARBA00022741"/>
    </source>
</evidence>
<dbReference type="Gene3D" id="3.40.50.2300">
    <property type="match status" value="1"/>
</dbReference>
<evidence type="ECO:0000256" key="4">
    <source>
        <dbReference type="ARBA" id="ARBA00023015"/>
    </source>
</evidence>
<feature type="modified residue" description="4-aspartylphosphate" evidence="7">
    <location>
        <position position="78"/>
    </location>
</feature>
<dbReference type="GO" id="GO:0000160">
    <property type="term" value="P:phosphorelay signal transduction system"/>
    <property type="evidence" value="ECO:0007669"/>
    <property type="project" value="InterPro"/>
</dbReference>
<feature type="compositionally biased region" description="Basic and acidic residues" evidence="8">
    <location>
        <begin position="409"/>
        <end position="425"/>
    </location>
</feature>
<gene>
    <name evidence="11" type="ORF">DB30_02379</name>
</gene>
<dbReference type="PROSITE" id="PS50045">
    <property type="entry name" value="SIGMA54_INTERACT_4"/>
    <property type="match status" value="1"/>
</dbReference>
<accession>A0A0C1Z2W4</accession>
<evidence type="ECO:0000313" key="11">
    <source>
        <dbReference type="EMBL" id="KIG11859.1"/>
    </source>
</evidence>
<dbReference type="InterPro" id="IPR025943">
    <property type="entry name" value="Sigma_54_int_dom_ATP-bd_2"/>
</dbReference>
<keyword evidence="3" id="KW-0067">ATP-binding</keyword>
<evidence type="ECO:0000256" key="5">
    <source>
        <dbReference type="ARBA" id="ARBA00023125"/>
    </source>
</evidence>
<dbReference type="InterPro" id="IPR001789">
    <property type="entry name" value="Sig_transdc_resp-reg_receiver"/>
</dbReference>
<dbReference type="Gene3D" id="1.10.10.60">
    <property type="entry name" value="Homeodomain-like"/>
    <property type="match status" value="1"/>
</dbReference>
<sequence length="499" mass="55141">MTQPNSNEEAPVFTGTVLVVDDEKNIRRTLRMVIEGEGATVHEAETGERALELLEAAIAANEADPMLASELPNVVIMDVMLGGISGLEVLERLSALGEDGHPPVPVIMISGHASVADAVRATRLGAFDFFEKPLSRDRVVVSVRNALRQSKAERELRDLRQRVHGEIIGTAEPMRELMRMVAKVGRTKARVLITGESGTGKELVARAIHEASDRHDHAFVKVNCAAIPRELIESELFGHERGAFTGAVGQKKGLFEVAHKGTLFLDEIGDMDLDAQAKVLRVLQSGELTRVGGHTPIQVDVRVLAATHRNLQEMAGAGEFREDLFFRLAVVPIRMPPLRERLDDVPLLVRHFINQACEENGLARREIDPQGLAALARHDWPGNVRELRNVIERMVVLSDGDLDIDDVPPELRADAPASDDARGGESDELATGDARFAELLRGQSELPLKAFREAVERAYILQRLRDNDWNVSRTAEVLGIERTHLHRKLKILGIQRGER</sequence>
<evidence type="ECO:0000256" key="8">
    <source>
        <dbReference type="SAM" id="MobiDB-lite"/>
    </source>
</evidence>
<dbReference type="Pfam" id="PF00158">
    <property type="entry name" value="Sigma54_activat"/>
    <property type="match status" value="1"/>
</dbReference>
<evidence type="ECO:0000256" key="1">
    <source>
        <dbReference type="ARBA" id="ARBA00022553"/>
    </source>
</evidence>
<name>A0A0C1Z2W4_9BACT</name>
<reference evidence="11 12" key="1">
    <citation type="submission" date="2014-12" db="EMBL/GenBank/DDBJ databases">
        <title>Genome assembly of Enhygromyxa salina DSM 15201.</title>
        <authorList>
            <person name="Sharma G."/>
            <person name="Subramanian S."/>
        </authorList>
    </citation>
    <scope>NUCLEOTIDE SEQUENCE [LARGE SCALE GENOMIC DNA]</scope>
    <source>
        <strain evidence="11 12">DSM 15201</strain>
    </source>
</reference>
<evidence type="ECO:0000256" key="3">
    <source>
        <dbReference type="ARBA" id="ARBA00022840"/>
    </source>
</evidence>
<dbReference type="InterPro" id="IPR058031">
    <property type="entry name" value="AAA_lid_NorR"/>
</dbReference>
<dbReference type="SMART" id="SM00448">
    <property type="entry name" value="REC"/>
    <property type="match status" value="1"/>
</dbReference>
<dbReference type="GO" id="GO:0043565">
    <property type="term" value="F:sequence-specific DNA binding"/>
    <property type="evidence" value="ECO:0007669"/>
    <property type="project" value="InterPro"/>
</dbReference>
<dbReference type="SUPFAM" id="SSF52172">
    <property type="entry name" value="CheY-like"/>
    <property type="match status" value="1"/>
</dbReference>
<feature type="region of interest" description="Disordered" evidence="8">
    <location>
        <begin position="407"/>
        <end position="428"/>
    </location>
</feature>
<organism evidence="11 12">
    <name type="scientific">Enhygromyxa salina</name>
    <dbReference type="NCBI Taxonomy" id="215803"/>
    <lineage>
        <taxon>Bacteria</taxon>
        <taxon>Pseudomonadati</taxon>
        <taxon>Myxococcota</taxon>
        <taxon>Polyangia</taxon>
        <taxon>Nannocystales</taxon>
        <taxon>Nannocystaceae</taxon>
        <taxon>Enhygromyxa</taxon>
    </lineage>
</organism>
<dbReference type="CDD" id="cd00009">
    <property type="entry name" value="AAA"/>
    <property type="match status" value="1"/>
</dbReference>
<dbReference type="SUPFAM" id="SSF52540">
    <property type="entry name" value="P-loop containing nucleoside triphosphate hydrolases"/>
    <property type="match status" value="1"/>
</dbReference>
<dbReference type="RefSeq" id="WP_240480431.1">
    <property type="nucleotide sequence ID" value="NZ_JMCC02000172.1"/>
</dbReference>
<dbReference type="InterPro" id="IPR003593">
    <property type="entry name" value="AAA+_ATPase"/>
</dbReference>
<dbReference type="Pfam" id="PF00072">
    <property type="entry name" value="Response_reg"/>
    <property type="match status" value="1"/>
</dbReference>
<dbReference type="PANTHER" id="PTHR32071:SF17">
    <property type="entry name" value="TRANSCRIPTIONAL REGULATOR (NTRC FAMILY)"/>
    <property type="match status" value="1"/>
</dbReference>
<keyword evidence="6" id="KW-0804">Transcription</keyword>
<keyword evidence="1 7" id="KW-0597">Phosphoprotein</keyword>
<dbReference type="PROSITE" id="PS50110">
    <property type="entry name" value="RESPONSE_REGULATORY"/>
    <property type="match status" value="1"/>
</dbReference>
<dbReference type="Proteomes" id="UP000031599">
    <property type="component" value="Unassembled WGS sequence"/>
</dbReference>
<dbReference type="SMART" id="SM00382">
    <property type="entry name" value="AAA"/>
    <property type="match status" value="1"/>
</dbReference>
<dbReference type="InterPro" id="IPR002078">
    <property type="entry name" value="Sigma_54_int"/>
</dbReference>
<evidence type="ECO:0000259" key="9">
    <source>
        <dbReference type="PROSITE" id="PS50045"/>
    </source>
</evidence>
<dbReference type="PROSITE" id="PS00676">
    <property type="entry name" value="SIGMA54_INTERACT_2"/>
    <property type="match status" value="1"/>
</dbReference>
<dbReference type="PANTHER" id="PTHR32071">
    <property type="entry name" value="TRANSCRIPTIONAL REGULATORY PROTEIN"/>
    <property type="match status" value="1"/>
</dbReference>
<dbReference type="InterPro" id="IPR025944">
    <property type="entry name" value="Sigma_54_int_dom_CS"/>
</dbReference>
<dbReference type="InterPro" id="IPR002197">
    <property type="entry name" value="HTH_Fis"/>
</dbReference>
<dbReference type="GO" id="GO:0005524">
    <property type="term" value="F:ATP binding"/>
    <property type="evidence" value="ECO:0007669"/>
    <property type="project" value="UniProtKB-KW"/>
</dbReference>
<dbReference type="Pfam" id="PF25601">
    <property type="entry name" value="AAA_lid_14"/>
    <property type="match status" value="1"/>
</dbReference>
<dbReference type="InterPro" id="IPR025662">
    <property type="entry name" value="Sigma_54_int_dom_ATP-bd_1"/>
</dbReference>